<keyword evidence="4" id="KW-0560">Oxidoreductase</keyword>
<dbReference type="PANTHER" id="PTHR24014:SF4">
    <property type="entry name" value="2-OXOGLUTARATE AND IRON-DEPENDENT OXYGENASE DOMAIN-CONTAINING PROTEIN 2"/>
    <property type="match status" value="1"/>
</dbReference>
<keyword evidence="7" id="KW-1185">Reference proteome</keyword>
<keyword evidence="2" id="KW-0847">Vitamin C</keyword>
<dbReference type="GO" id="GO:0016705">
    <property type="term" value="F:oxidoreductase activity, acting on paired donors, with incorporation or reduction of molecular oxygen"/>
    <property type="evidence" value="ECO:0007669"/>
    <property type="project" value="InterPro"/>
</dbReference>
<name>A0A6P9EYK5_ZALCA</name>
<dbReference type="InterPro" id="IPR006620">
    <property type="entry name" value="Pro_4_hyd_alph"/>
</dbReference>
<feature type="domain" description="Prolyl 4-hydroxylase alpha subunit" evidence="6">
    <location>
        <begin position="158"/>
        <end position="326"/>
    </location>
</feature>
<organism evidence="7 8">
    <name type="scientific">Zalophus californianus</name>
    <name type="common">California sealion</name>
    <dbReference type="NCBI Taxonomy" id="9704"/>
    <lineage>
        <taxon>Eukaryota</taxon>
        <taxon>Metazoa</taxon>
        <taxon>Chordata</taxon>
        <taxon>Craniata</taxon>
        <taxon>Vertebrata</taxon>
        <taxon>Euteleostomi</taxon>
        <taxon>Mammalia</taxon>
        <taxon>Eutheria</taxon>
        <taxon>Laurasiatheria</taxon>
        <taxon>Carnivora</taxon>
        <taxon>Caniformia</taxon>
        <taxon>Pinnipedia</taxon>
        <taxon>Otariidae</taxon>
        <taxon>Zalophus</taxon>
    </lineage>
</organism>
<comment type="cofactor">
    <cofactor evidence="1">
        <name>L-ascorbate</name>
        <dbReference type="ChEBI" id="CHEBI:38290"/>
    </cofactor>
</comment>
<reference evidence="8" key="1">
    <citation type="submission" date="2025-08" db="UniProtKB">
        <authorList>
            <consortium name="RefSeq"/>
        </authorList>
    </citation>
    <scope>IDENTIFICATION</scope>
    <source>
        <tissue evidence="8">Blood</tissue>
    </source>
</reference>
<dbReference type="Proteomes" id="UP000515165">
    <property type="component" value="Chromosome 14"/>
</dbReference>
<protein>
    <submittedName>
        <fullName evidence="8">2-oxoglutarate and iron-dependent oxygenase domain-containing protein 2 isoform X1</fullName>
    </submittedName>
</protein>
<dbReference type="GeneID" id="113912897"/>
<dbReference type="GO" id="GO:0005506">
    <property type="term" value="F:iron ion binding"/>
    <property type="evidence" value="ECO:0007669"/>
    <property type="project" value="InterPro"/>
</dbReference>
<feature type="region of interest" description="Disordered" evidence="5">
    <location>
        <begin position="1"/>
        <end position="30"/>
    </location>
</feature>
<keyword evidence="3" id="KW-0223">Dioxygenase</keyword>
<proteinExistence type="predicted"/>
<evidence type="ECO:0000259" key="6">
    <source>
        <dbReference type="SMART" id="SM00702"/>
    </source>
</evidence>
<dbReference type="GO" id="GO:0051213">
    <property type="term" value="F:dioxygenase activity"/>
    <property type="evidence" value="ECO:0007669"/>
    <property type="project" value="UniProtKB-KW"/>
</dbReference>
<evidence type="ECO:0000256" key="5">
    <source>
        <dbReference type="SAM" id="MobiDB-lite"/>
    </source>
</evidence>
<evidence type="ECO:0000313" key="7">
    <source>
        <dbReference type="Proteomes" id="UP000515165"/>
    </source>
</evidence>
<dbReference type="PANTHER" id="PTHR24014">
    <property type="entry name" value="2-OXOGLUTARATE AND IRON-DEPENDENT OXYGENASE DOMAIN-CONTAINING PROTEIN 2"/>
    <property type="match status" value="1"/>
</dbReference>
<dbReference type="RefSeq" id="XP_035579860.1">
    <property type="nucleotide sequence ID" value="XM_035723967.1"/>
</dbReference>
<accession>A0A6P9EYK5</accession>
<dbReference type="Pfam" id="PF25238">
    <property type="entry name" value="OGFOD2-like"/>
    <property type="match status" value="1"/>
</dbReference>
<sequence>MVPASWTGKLGGGTRRAHALSRGRPPLPWPGSVSAPPQTVFWGGVFVLFCTWELGTDPCRRFHAGSTPVPGLARGAPEVLLRKPAGRRAALHHGDGWGPAAFLPLRLLLLRELVRGALRAPRALPGRAAAAPGLRPDPAQPRVCQPQGLPAAVRRGAKRIYRLPVLTAPFCQALLQELEHFEQSDMPKGRPNTMNNYGVLLHELGLDEQLVTPLRERFLQPLTALLYPDCGGGWLDSHRAFVVKYAPGQDRELGCHYDNAELTLNVALGKAFTGGALYFGGLFQVSVCDPRRRAWGSRECPGLSPASCRRLQPWPGPWRWSTWWARASCTGAASCTGPGPWARASAGTSSSGSGPLLCVTACAPCAAANLTWWTTRASATASPARSPLWWMCAP</sequence>
<gene>
    <name evidence="8" type="primary">OGFOD2</name>
</gene>
<dbReference type="GO" id="GO:0031418">
    <property type="term" value="F:L-ascorbic acid binding"/>
    <property type="evidence" value="ECO:0007669"/>
    <property type="project" value="UniProtKB-KW"/>
</dbReference>
<evidence type="ECO:0000256" key="4">
    <source>
        <dbReference type="ARBA" id="ARBA00023002"/>
    </source>
</evidence>
<evidence type="ECO:0000313" key="8">
    <source>
        <dbReference type="RefSeq" id="XP_035579860.1"/>
    </source>
</evidence>
<dbReference type="AlphaFoldDB" id="A0A6P9EYK5"/>
<evidence type="ECO:0000256" key="3">
    <source>
        <dbReference type="ARBA" id="ARBA00022964"/>
    </source>
</evidence>
<evidence type="ECO:0000256" key="2">
    <source>
        <dbReference type="ARBA" id="ARBA00022896"/>
    </source>
</evidence>
<evidence type="ECO:0000256" key="1">
    <source>
        <dbReference type="ARBA" id="ARBA00001961"/>
    </source>
</evidence>
<dbReference type="OrthoDB" id="1736837at2759"/>
<dbReference type="CTD" id="79676"/>
<dbReference type="SMART" id="SM00702">
    <property type="entry name" value="P4Hc"/>
    <property type="match status" value="1"/>
</dbReference>